<dbReference type="GO" id="GO:0005886">
    <property type="term" value="C:plasma membrane"/>
    <property type="evidence" value="ECO:0007669"/>
    <property type="project" value="UniProtKB-SubCell"/>
</dbReference>
<evidence type="ECO:0000256" key="6">
    <source>
        <dbReference type="SAM" id="MobiDB-lite"/>
    </source>
</evidence>
<feature type="transmembrane region" description="Helical" evidence="7">
    <location>
        <begin position="403"/>
        <end position="422"/>
    </location>
</feature>
<keyword evidence="3 7" id="KW-0812">Transmembrane</keyword>
<dbReference type="AlphaFoldDB" id="A0A841TWP5"/>
<feature type="transmembrane region" description="Helical" evidence="7">
    <location>
        <begin position="377"/>
        <end position="397"/>
    </location>
</feature>
<evidence type="ECO:0000256" key="3">
    <source>
        <dbReference type="ARBA" id="ARBA00022692"/>
    </source>
</evidence>
<organism evidence="8 9">
    <name type="scientific">Cohnella xylanilytica</name>
    <dbReference type="NCBI Taxonomy" id="557555"/>
    <lineage>
        <taxon>Bacteria</taxon>
        <taxon>Bacillati</taxon>
        <taxon>Bacillota</taxon>
        <taxon>Bacilli</taxon>
        <taxon>Bacillales</taxon>
        <taxon>Paenibacillaceae</taxon>
        <taxon>Cohnella</taxon>
    </lineage>
</organism>
<evidence type="ECO:0000256" key="4">
    <source>
        <dbReference type="ARBA" id="ARBA00022989"/>
    </source>
</evidence>
<comment type="caution">
    <text evidence="8">The sequence shown here is derived from an EMBL/GenBank/DDBJ whole genome shotgun (WGS) entry which is preliminary data.</text>
</comment>
<feature type="transmembrane region" description="Helical" evidence="7">
    <location>
        <begin position="252"/>
        <end position="277"/>
    </location>
</feature>
<proteinExistence type="predicted"/>
<dbReference type="PANTHER" id="PTHR23513">
    <property type="entry name" value="INTEGRAL MEMBRANE EFFLUX PROTEIN-RELATED"/>
    <property type="match status" value="1"/>
</dbReference>
<keyword evidence="5 7" id="KW-0472">Membrane</keyword>
<name>A0A841TWP5_9BACL</name>
<evidence type="ECO:0000256" key="7">
    <source>
        <dbReference type="SAM" id="Phobius"/>
    </source>
</evidence>
<dbReference type="CDD" id="cd06173">
    <property type="entry name" value="MFS_MefA_like"/>
    <property type="match status" value="1"/>
</dbReference>
<dbReference type="InterPro" id="IPR011701">
    <property type="entry name" value="MFS"/>
</dbReference>
<reference evidence="8 9" key="1">
    <citation type="submission" date="2020-08" db="EMBL/GenBank/DDBJ databases">
        <title>Cohnella phylogeny.</title>
        <authorList>
            <person name="Dunlap C."/>
        </authorList>
    </citation>
    <scope>NUCLEOTIDE SEQUENCE [LARGE SCALE GENOMIC DNA]</scope>
    <source>
        <strain evidence="8 9">DSM 25239</strain>
    </source>
</reference>
<sequence>MLEGTETRPVTRSSALSRPFYYLWTTQTAANAADVLYIMALTVLVLNRTESLVSAAFMPLMRSGAQMLSGLIAPLLLNRFKLPSLLLLSQTGQCLLFIGLALYLQLNGDASSLALVFALVFLMSFLDGWTVPARNALVPRLVAQEQGLLKANGLISVSDQVVQFAGWGLSGVIVAWLGPAHTLLLTVVLYGLAALFTLGVKEPPLAESAGLRAEAVPEEGSEDSAAPSSKWHTLTEGWKTIWRMPRLRMLTFMDIIDMLGGSVWVGAFTLAFVQVALGQGEEWWGFINAAYFAGTVGGGLLVLALARIIGSRYLTAMLIGMAGYGILTAFYAISTKPFIALLLVLLMGPFAELSIVNRRTLIQRSVAREALPKVLSAQASLLNLAFCVSLLVMAGLAEWLGIVNLYLFAAGLTLLALGVGLLGRRTFRDAETPGASS</sequence>
<feature type="transmembrane region" description="Helical" evidence="7">
    <location>
        <begin position="183"/>
        <end position="200"/>
    </location>
</feature>
<dbReference type="InterPro" id="IPR036259">
    <property type="entry name" value="MFS_trans_sf"/>
</dbReference>
<dbReference type="Proteomes" id="UP000553776">
    <property type="component" value="Unassembled WGS sequence"/>
</dbReference>
<dbReference type="Gene3D" id="1.20.1250.20">
    <property type="entry name" value="MFS general substrate transporter like domains"/>
    <property type="match status" value="1"/>
</dbReference>
<feature type="transmembrane region" description="Helical" evidence="7">
    <location>
        <begin position="338"/>
        <end position="356"/>
    </location>
</feature>
<gene>
    <name evidence="8" type="ORF">H7B90_01385</name>
</gene>
<dbReference type="PANTHER" id="PTHR23513:SF19">
    <property type="entry name" value="MAJOR FACILITATOR SUPERFAMILY (MFS) PROFILE DOMAIN-CONTAINING PROTEIN"/>
    <property type="match status" value="1"/>
</dbReference>
<feature type="transmembrane region" description="Helical" evidence="7">
    <location>
        <begin position="110"/>
        <end position="132"/>
    </location>
</feature>
<feature type="transmembrane region" description="Helical" evidence="7">
    <location>
        <begin position="21"/>
        <end position="46"/>
    </location>
</feature>
<accession>A0A841TWP5</accession>
<protein>
    <submittedName>
        <fullName evidence="8">MFS transporter</fullName>
    </submittedName>
</protein>
<keyword evidence="2" id="KW-1003">Cell membrane</keyword>
<evidence type="ECO:0000313" key="8">
    <source>
        <dbReference type="EMBL" id="MBB6690044.1"/>
    </source>
</evidence>
<dbReference type="GO" id="GO:0022857">
    <property type="term" value="F:transmembrane transporter activity"/>
    <property type="evidence" value="ECO:0007669"/>
    <property type="project" value="InterPro"/>
</dbReference>
<evidence type="ECO:0000256" key="1">
    <source>
        <dbReference type="ARBA" id="ARBA00004651"/>
    </source>
</evidence>
<evidence type="ECO:0000256" key="2">
    <source>
        <dbReference type="ARBA" id="ARBA00022475"/>
    </source>
</evidence>
<keyword evidence="9" id="KW-1185">Reference proteome</keyword>
<comment type="subcellular location">
    <subcellularLocation>
        <location evidence="1">Cell membrane</location>
        <topology evidence="1">Multi-pass membrane protein</topology>
    </subcellularLocation>
</comment>
<evidence type="ECO:0000313" key="9">
    <source>
        <dbReference type="Proteomes" id="UP000553776"/>
    </source>
</evidence>
<feature type="transmembrane region" description="Helical" evidence="7">
    <location>
        <begin position="313"/>
        <end position="332"/>
    </location>
</feature>
<feature type="transmembrane region" description="Helical" evidence="7">
    <location>
        <begin position="283"/>
        <end position="306"/>
    </location>
</feature>
<dbReference type="EMBL" id="JACJVR010000004">
    <property type="protein sequence ID" value="MBB6690044.1"/>
    <property type="molecule type" value="Genomic_DNA"/>
</dbReference>
<feature type="transmembrane region" description="Helical" evidence="7">
    <location>
        <begin position="84"/>
        <end position="104"/>
    </location>
</feature>
<dbReference type="SUPFAM" id="SSF103473">
    <property type="entry name" value="MFS general substrate transporter"/>
    <property type="match status" value="1"/>
</dbReference>
<feature type="region of interest" description="Disordered" evidence="6">
    <location>
        <begin position="211"/>
        <end position="230"/>
    </location>
</feature>
<dbReference type="Pfam" id="PF07690">
    <property type="entry name" value="MFS_1"/>
    <property type="match status" value="1"/>
</dbReference>
<evidence type="ECO:0000256" key="5">
    <source>
        <dbReference type="ARBA" id="ARBA00023136"/>
    </source>
</evidence>
<keyword evidence="4 7" id="KW-1133">Transmembrane helix</keyword>